<dbReference type="InterPro" id="IPR009091">
    <property type="entry name" value="RCC1/BLIP-II"/>
</dbReference>
<feature type="repeat" description="RCC1" evidence="1">
    <location>
        <begin position="270"/>
        <end position="325"/>
    </location>
</feature>
<keyword evidence="3" id="KW-1185">Reference proteome</keyword>
<reference evidence="2" key="1">
    <citation type="journal article" date="2020" name="BMC Genomics">
        <title>Correction to: Identification and distribution of gene clusters required for synthesis of sphingolipid metabolism inhibitors in diverse species of the filamentous fungus Fusarium.</title>
        <authorList>
            <person name="Kim H.S."/>
            <person name="Lohmar J.M."/>
            <person name="Busman M."/>
            <person name="Brown D.W."/>
            <person name="Naumann T.A."/>
            <person name="Divon H.H."/>
            <person name="Lysoe E."/>
            <person name="Uhlig S."/>
            <person name="Proctor R.H."/>
        </authorList>
    </citation>
    <scope>NUCLEOTIDE SEQUENCE</scope>
    <source>
        <strain evidence="2">NRRL 20472</strain>
    </source>
</reference>
<accession>A0A8H4U8J7</accession>
<dbReference type="EMBL" id="JABEXW010000081">
    <property type="protein sequence ID" value="KAF4971741.1"/>
    <property type="molecule type" value="Genomic_DNA"/>
</dbReference>
<dbReference type="PANTHER" id="PTHR45982:SF1">
    <property type="entry name" value="REGULATOR OF CHROMOSOME CONDENSATION"/>
    <property type="match status" value="1"/>
</dbReference>
<evidence type="ECO:0000313" key="3">
    <source>
        <dbReference type="Proteomes" id="UP000622797"/>
    </source>
</evidence>
<proteinExistence type="predicted"/>
<comment type="caution">
    <text evidence="2">The sequence shown here is derived from an EMBL/GenBank/DDBJ whole genome shotgun (WGS) entry which is preliminary data.</text>
</comment>
<dbReference type="GO" id="GO:0005085">
    <property type="term" value="F:guanyl-nucleotide exchange factor activity"/>
    <property type="evidence" value="ECO:0007669"/>
    <property type="project" value="TreeGrafter"/>
</dbReference>
<dbReference type="InterPro" id="IPR051553">
    <property type="entry name" value="Ran_GTPase-activating"/>
</dbReference>
<dbReference type="Pfam" id="PF13540">
    <property type="entry name" value="RCC1_2"/>
    <property type="match status" value="1"/>
</dbReference>
<dbReference type="AlphaFoldDB" id="A0A8H4U8J7"/>
<evidence type="ECO:0000313" key="2">
    <source>
        <dbReference type="EMBL" id="KAF4971741.1"/>
    </source>
</evidence>
<feature type="repeat" description="RCC1" evidence="1">
    <location>
        <begin position="216"/>
        <end position="269"/>
    </location>
</feature>
<dbReference type="InterPro" id="IPR000408">
    <property type="entry name" value="Reg_chr_condens"/>
</dbReference>
<dbReference type="Proteomes" id="UP000622797">
    <property type="component" value="Unassembled WGS sequence"/>
</dbReference>
<reference evidence="2" key="2">
    <citation type="submission" date="2020-05" db="EMBL/GenBank/DDBJ databases">
        <authorList>
            <person name="Kim H.-S."/>
            <person name="Proctor R.H."/>
            <person name="Brown D.W."/>
        </authorList>
    </citation>
    <scope>NUCLEOTIDE SEQUENCE</scope>
    <source>
        <strain evidence="2">NRRL 20472</strain>
    </source>
</reference>
<dbReference type="OrthoDB" id="5370059at2759"/>
<dbReference type="GO" id="GO:0005737">
    <property type="term" value="C:cytoplasm"/>
    <property type="evidence" value="ECO:0007669"/>
    <property type="project" value="TreeGrafter"/>
</dbReference>
<organism evidence="2 3">
    <name type="scientific">Fusarium sarcochroum</name>
    <dbReference type="NCBI Taxonomy" id="1208366"/>
    <lineage>
        <taxon>Eukaryota</taxon>
        <taxon>Fungi</taxon>
        <taxon>Dikarya</taxon>
        <taxon>Ascomycota</taxon>
        <taxon>Pezizomycotina</taxon>
        <taxon>Sordariomycetes</taxon>
        <taxon>Hypocreomycetidae</taxon>
        <taxon>Hypocreales</taxon>
        <taxon>Nectriaceae</taxon>
        <taxon>Fusarium</taxon>
        <taxon>Fusarium lateritium species complex</taxon>
    </lineage>
</organism>
<evidence type="ECO:0000256" key="1">
    <source>
        <dbReference type="PROSITE-ProRule" id="PRU00235"/>
    </source>
</evidence>
<sequence length="329" mass="35471">MDLPVHAASTDDGMELYATGFNAWNQLVFEPSPSEEPDDIFTFSRELTGNSISRVVPDISFTAVQRNDTWVVAGGPASRSLYSKDNKRFLFDSISAISGDDKVLMAQDLDPLHPAQAIVEYSSLAAWNANDSTNTWPCKSPVRQIVAHDVGFVILLGDGSVLSCGDPRFQDCLGRVVDESCPPHIPSLVPDLSDLGEPVKKISANGYIIAALTEGGGLYLWGMQSPGSYNRHNAFTDLDAIPNYVEVDGDKDVQDIAVGESHAIALTTDGCVYVMGDNTNGQIGLGWDAREPVKSWSKMNFKPSPGWEVVAVEAGTKSSFIVTAKAKPK</sequence>
<dbReference type="PROSITE" id="PS50012">
    <property type="entry name" value="RCC1_3"/>
    <property type="match status" value="2"/>
</dbReference>
<gene>
    <name evidence="2" type="ORF">FSARC_1540</name>
</gene>
<dbReference type="SUPFAM" id="SSF50985">
    <property type="entry name" value="RCC1/BLIP-II"/>
    <property type="match status" value="1"/>
</dbReference>
<name>A0A8H4U8J7_9HYPO</name>
<protein>
    <submittedName>
        <fullName evidence="2">Uncharacterized protein</fullName>
    </submittedName>
</protein>
<dbReference type="PANTHER" id="PTHR45982">
    <property type="entry name" value="REGULATOR OF CHROMOSOME CONDENSATION"/>
    <property type="match status" value="1"/>
</dbReference>
<dbReference type="Gene3D" id="2.130.10.30">
    <property type="entry name" value="Regulator of chromosome condensation 1/beta-lactamase-inhibitor protein II"/>
    <property type="match status" value="1"/>
</dbReference>